<evidence type="ECO:0000313" key="2">
    <source>
        <dbReference type="EMBL" id="OJD16136.1"/>
    </source>
</evidence>
<gene>
    <name evidence="2" type="ORF">AJ78_03664</name>
</gene>
<comment type="caution">
    <text evidence="2">The sequence shown here is derived from an EMBL/GenBank/DDBJ whole genome shotgun (WGS) entry which is preliminary data.</text>
</comment>
<accession>A0A1J9PI46</accession>
<dbReference type="EMBL" id="LGRN01000121">
    <property type="protein sequence ID" value="OJD16136.1"/>
    <property type="molecule type" value="Genomic_DNA"/>
</dbReference>
<feature type="region of interest" description="Disordered" evidence="1">
    <location>
        <begin position="147"/>
        <end position="173"/>
    </location>
</feature>
<organism evidence="2 3">
    <name type="scientific">Emergomyces pasteurianus Ep9510</name>
    <dbReference type="NCBI Taxonomy" id="1447872"/>
    <lineage>
        <taxon>Eukaryota</taxon>
        <taxon>Fungi</taxon>
        <taxon>Dikarya</taxon>
        <taxon>Ascomycota</taxon>
        <taxon>Pezizomycotina</taxon>
        <taxon>Eurotiomycetes</taxon>
        <taxon>Eurotiomycetidae</taxon>
        <taxon>Onygenales</taxon>
        <taxon>Ajellomycetaceae</taxon>
        <taxon>Emergomyces</taxon>
    </lineage>
</organism>
<dbReference type="VEuPathDB" id="FungiDB:AJ78_03664"/>
<dbReference type="OrthoDB" id="10609773at2759"/>
<sequence length="299" mass="33624">MRNEDDIETLLTDTDATQLENSRYASIRSPRPEPDIPFSLFERPEIIDIQHRFPAKLRNLRTTVVPSSVSIKSRMTHISTLSSNSSVTLPAATAAPTPSNTVLPSEIINLMRFESSMMNSYIHPLNPPIHHPSNLLLYPANPINPSYPSNSSSNLSNPSSNPSNSSNLLNSSSSRALRSSPIPRFGEHADLFIEEFFTWLKERRPRRAGALLSAKEVIQNEGFELDIIRHLTNEQVVQLNIGMGIFVMIRQGSKHPEWLARLKNIKVTLAKEASGTNQQWRRIITAPARINEQKYKLLA</sequence>
<evidence type="ECO:0000256" key="1">
    <source>
        <dbReference type="SAM" id="MobiDB-lite"/>
    </source>
</evidence>
<evidence type="ECO:0000313" key="3">
    <source>
        <dbReference type="Proteomes" id="UP000182235"/>
    </source>
</evidence>
<dbReference type="STRING" id="1447872.A0A1J9PI46"/>
<dbReference type="AlphaFoldDB" id="A0A1J9PI46"/>
<protein>
    <submittedName>
        <fullName evidence="2">Uncharacterized protein</fullName>
    </submittedName>
</protein>
<dbReference type="Proteomes" id="UP000182235">
    <property type="component" value="Unassembled WGS sequence"/>
</dbReference>
<proteinExistence type="predicted"/>
<keyword evidence="3" id="KW-1185">Reference proteome</keyword>
<name>A0A1J9PI46_9EURO</name>
<reference evidence="2 3" key="1">
    <citation type="submission" date="2015-07" db="EMBL/GenBank/DDBJ databases">
        <title>Emmonsia species relationships and genome sequence.</title>
        <authorList>
            <consortium name="The Broad Institute Genomics Platform"/>
            <person name="Cuomo C.A."/>
            <person name="Munoz J.F."/>
            <person name="Imamovic A."/>
            <person name="Priest M.E."/>
            <person name="Young S."/>
            <person name="Clay O.K."/>
            <person name="McEwen J.G."/>
        </authorList>
    </citation>
    <scope>NUCLEOTIDE SEQUENCE [LARGE SCALE GENOMIC DNA]</scope>
    <source>
        <strain evidence="2 3">UAMH 9510</strain>
    </source>
</reference>